<keyword evidence="2" id="KW-1185">Reference proteome</keyword>
<gene>
    <name evidence="1" type="ORF">GCM10022276_12120</name>
</gene>
<organism evidence="1 2">
    <name type="scientific">Sphingomonas limnosediminicola</name>
    <dbReference type="NCBI Taxonomy" id="940133"/>
    <lineage>
        <taxon>Bacteria</taxon>
        <taxon>Pseudomonadati</taxon>
        <taxon>Pseudomonadota</taxon>
        <taxon>Alphaproteobacteria</taxon>
        <taxon>Sphingomonadales</taxon>
        <taxon>Sphingomonadaceae</taxon>
        <taxon>Sphingomonas</taxon>
    </lineage>
</organism>
<reference evidence="2" key="1">
    <citation type="journal article" date="2019" name="Int. J. Syst. Evol. Microbiol.">
        <title>The Global Catalogue of Microorganisms (GCM) 10K type strain sequencing project: providing services to taxonomists for standard genome sequencing and annotation.</title>
        <authorList>
            <consortium name="The Broad Institute Genomics Platform"/>
            <consortium name="The Broad Institute Genome Sequencing Center for Infectious Disease"/>
            <person name="Wu L."/>
            <person name="Ma J."/>
        </authorList>
    </citation>
    <scope>NUCLEOTIDE SEQUENCE [LARGE SCALE GENOMIC DNA]</scope>
    <source>
        <strain evidence="2">JCM 17543</strain>
    </source>
</reference>
<proteinExistence type="predicted"/>
<dbReference type="InterPro" id="IPR025514">
    <property type="entry name" value="DUF4402"/>
</dbReference>
<evidence type="ECO:0008006" key="3">
    <source>
        <dbReference type="Google" id="ProtNLM"/>
    </source>
</evidence>
<dbReference type="Pfam" id="PF14352">
    <property type="entry name" value="DUF4402"/>
    <property type="match status" value="1"/>
</dbReference>
<evidence type="ECO:0000313" key="1">
    <source>
        <dbReference type="EMBL" id="GAA3894554.1"/>
    </source>
</evidence>
<accession>A0ABP7L403</accession>
<dbReference type="RefSeq" id="WP_344698781.1">
    <property type="nucleotide sequence ID" value="NZ_BAABBM010000001.1"/>
</dbReference>
<comment type="caution">
    <text evidence="1">The sequence shown here is derived from an EMBL/GenBank/DDBJ whole genome shotgun (WGS) entry which is preliminary data.</text>
</comment>
<dbReference type="EMBL" id="BAABBM010000001">
    <property type="protein sequence ID" value="GAA3894554.1"/>
    <property type="molecule type" value="Genomic_DNA"/>
</dbReference>
<dbReference type="Proteomes" id="UP001500827">
    <property type="component" value="Unassembled WGS sequence"/>
</dbReference>
<protein>
    <recommendedName>
        <fullName evidence="3">DUF4402 domain-containing protein</fullName>
    </recommendedName>
</protein>
<sequence length="160" mass="15913">MPALLPLASAGAPAQSATLTVVISASSIKPITLSATQNLDLGTIVLGTGQWSGTVVGISQAGVVSCGSSNVVCVGSSQVAKYRITGSGRETITINAPDVILVNQADPSKTLTLVLDSPGTVVLGNSGNKGEEFALGGSIQVSSTTTGGLYIGTFNVTADY</sequence>
<evidence type="ECO:0000313" key="2">
    <source>
        <dbReference type="Proteomes" id="UP001500827"/>
    </source>
</evidence>
<name>A0ABP7L403_9SPHN</name>